<gene>
    <name evidence="2" type="ORF">C9J27_03115</name>
</gene>
<sequence length="64" mass="7627">MRKEHDNNLTIKTENNPEVEHDNHENVVERNPIGWLKLYINRISLEVLKQLSKMALSVNKEKFK</sequence>
<organism evidence="2 3">
    <name type="scientific">Photobacterium kishitanii</name>
    <dbReference type="NCBI Taxonomy" id="318456"/>
    <lineage>
        <taxon>Bacteria</taxon>
        <taxon>Pseudomonadati</taxon>
        <taxon>Pseudomonadota</taxon>
        <taxon>Gammaproteobacteria</taxon>
        <taxon>Vibrionales</taxon>
        <taxon>Vibrionaceae</taxon>
        <taxon>Photobacterium</taxon>
    </lineage>
</organism>
<protein>
    <submittedName>
        <fullName evidence="2">Uncharacterized protein</fullName>
    </submittedName>
</protein>
<evidence type="ECO:0000313" key="3">
    <source>
        <dbReference type="Proteomes" id="UP000241426"/>
    </source>
</evidence>
<reference evidence="2 3" key="1">
    <citation type="submission" date="2018-01" db="EMBL/GenBank/DDBJ databases">
        <title>Whole genome sequencing of Histamine producing bacteria.</title>
        <authorList>
            <person name="Butler K."/>
        </authorList>
    </citation>
    <scope>NUCLEOTIDE SEQUENCE [LARGE SCALE GENOMIC DNA]</scope>
    <source>
        <strain evidence="2 3">FS-7.2</strain>
    </source>
</reference>
<dbReference type="Proteomes" id="UP000241426">
    <property type="component" value="Unassembled WGS sequence"/>
</dbReference>
<proteinExistence type="predicted"/>
<feature type="region of interest" description="Disordered" evidence="1">
    <location>
        <begin position="1"/>
        <end position="26"/>
    </location>
</feature>
<name>A0A2T3KMK2_9GAMM</name>
<dbReference type="EMBL" id="PYNF01000002">
    <property type="protein sequence ID" value="PSV01033.1"/>
    <property type="molecule type" value="Genomic_DNA"/>
</dbReference>
<comment type="caution">
    <text evidence="2">The sequence shown here is derived from an EMBL/GenBank/DDBJ whole genome shotgun (WGS) entry which is preliminary data.</text>
</comment>
<evidence type="ECO:0000256" key="1">
    <source>
        <dbReference type="SAM" id="MobiDB-lite"/>
    </source>
</evidence>
<accession>A0A2T3KMK2</accession>
<evidence type="ECO:0000313" key="2">
    <source>
        <dbReference type="EMBL" id="PSV01033.1"/>
    </source>
</evidence>
<dbReference type="RefSeq" id="WP_107288761.1">
    <property type="nucleotide sequence ID" value="NZ_PYNF01000002.1"/>
</dbReference>
<dbReference type="AlphaFoldDB" id="A0A2T3KMK2"/>